<reference evidence="2 3" key="1">
    <citation type="submission" date="2017-06" db="EMBL/GenBank/DDBJ databases">
        <authorList>
            <person name="Kim H.J."/>
            <person name="Triplett B.A."/>
        </authorList>
    </citation>
    <scope>NUCLEOTIDE SEQUENCE [LARGE SCALE GENOMIC DNA]</scope>
    <source>
        <strain evidence="2 3">CGMCC 4.5593</strain>
    </source>
</reference>
<dbReference type="InterPro" id="IPR000760">
    <property type="entry name" value="Inositol_monophosphatase-like"/>
</dbReference>
<accession>A0A239K6V2</accession>
<keyword evidence="1" id="KW-0460">Magnesium</keyword>
<dbReference type="EMBL" id="FZPH01000003">
    <property type="protein sequence ID" value="SNT13690.1"/>
    <property type="molecule type" value="Genomic_DNA"/>
</dbReference>
<protein>
    <submittedName>
        <fullName evidence="2">Myo-inositol-1(Or 4)-monophosphatase</fullName>
    </submittedName>
</protein>
<dbReference type="PRINTS" id="PR00377">
    <property type="entry name" value="IMPHPHTASES"/>
</dbReference>
<gene>
    <name evidence="2" type="ORF">SAMN05421812_103338</name>
</gene>
<dbReference type="CDD" id="cd01637">
    <property type="entry name" value="IMPase_like"/>
    <property type="match status" value="1"/>
</dbReference>
<comment type="cofactor">
    <cofactor evidence="1">
        <name>Mg(2+)</name>
        <dbReference type="ChEBI" id="CHEBI:18420"/>
    </cofactor>
</comment>
<dbReference type="SUPFAM" id="SSF56655">
    <property type="entry name" value="Carbohydrate phosphatase"/>
    <property type="match status" value="1"/>
</dbReference>
<dbReference type="Proteomes" id="UP000198362">
    <property type="component" value="Unassembled WGS sequence"/>
</dbReference>
<evidence type="ECO:0000256" key="1">
    <source>
        <dbReference type="PIRSR" id="PIRSR600760-2"/>
    </source>
</evidence>
<dbReference type="PANTHER" id="PTHR20854:SF4">
    <property type="entry name" value="INOSITOL-1-MONOPHOSPHATASE-RELATED"/>
    <property type="match status" value="1"/>
</dbReference>
<dbReference type="RefSeq" id="WP_089246781.1">
    <property type="nucleotide sequence ID" value="NZ_FZPH01000003.1"/>
</dbReference>
<name>A0A239K6V2_9ACTN</name>
<keyword evidence="3" id="KW-1185">Reference proteome</keyword>
<dbReference type="GO" id="GO:0007165">
    <property type="term" value="P:signal transduction"/>
    <property type="evidence" value="ECO:0007669"/>
    <property type="project" value="TreeGrafter"/>
</dbReference>
<feature type="binding site" evidence="1">
    <location>
        <position position="64"/>
    </location>
    <ligand>
        <name>Mg(2+)</name>
        <dbReference type="ChEBI" id="CHEBI:18420"/>
        <label>1</label>
        <note>catalytic</note>
    </ligand>
</feature>
<proteinExistence type="predicted"/>
<dbReference type="PANTHER" id="PTHR20854">
    <property type="entry name" value="INOSITOL MONOPHOSPHATASE"/>
    <property type="match status" value="1"/>
</dbReference>
<dbReference type="OrthoDB" id="9772456at2"/>
<dbReference type="GO" id="GO:0008934">
    <property type="term" value="F:inositol monophosphate 1-phosphatase activity"/>
    <property type="evidence" value="ECO:0007669"/>
    <property type="project" value="TreeGrafter"/>
</dbReference>
<organism evidence="2 3">
    <name type="scientific">Asanoa hainanensis</name>
    <dbReference type="NCBI Taxonomy" id="560556"/>
    <lineage>
        <taxon>Bacteria</taxon>
        <taxon>Bacillati</taxon>
        <taxon>Actinomycetota</taxon>
        <taxon>Actinomycetes</taxon>
        <taxon>Micromonosporales</taxon>
        <taxon>Micromonosporaceae</taxon>
        <taxon>Asanoa</taxon>
    </lineage>
</organism>
<dbReference type="Gene3D" id="3.30.540.10">
    <property type="entry name" value="Fructose-1,6-Bisphosphatase, subunit A, domain 1"/>
    <property type="match status" value="1"/>
</dbReference>
<dbReference type="GO" id="GO:0046872">
    <property type="term" value="F:metal ion binding"/>
    <property type="evidence" value="ECO:0007669"/>
    <property type="project" value="UniProtKB-KW"/>
</dbReference>
<feature type="binding site" evidence="1">
    <location>
        <position position="82"/>
    </location>
    <ligand>
        <name>Mg(2+)</name>
        <dbReference type="ChEBI" id="CHEBI:18420"/>
        <label>1</label>
        <note>catalytic</note>
    </ligand>
</feature>
<sequence>MNDAEVAVAAAEAGAAVVRRYYGEPVEHHAKSHRDFATTADIEAERAILSVIREHRPDDGFLGEESGHNGLGGDRLWLVDPLCGTLNFAVSTPLVAVNVALRTAAEVTAAASADPLAGELFWTDGTGAWLRRNGLDSELRPSAASLLVDVNLDPPFPNSALFRATTLLADPEFVDGFGPRVLSTTLAVAWVAAGRRAAYVTDGHFADSVHFAAGLAICAAAGCVVTGLHGQPLHTGVGGLLIAADVATHTELLRLVRKQGSA</sequence>
<dbReference type="AlphaFoldDB" id="A0A239K6V2"/>
<dbReference type="GO" id="GO:0006020">
    <property type="term" value="P:inositol metabolic process"/>
    <property type="evidence" value="ECO:0007669"/>
    <property type="project" value="TreeGrafter"/>
</dbReference>
<dbReference type="Pfam" id="PF00459">
    <property type="entry name" value="Inositol_P"/>
    <property type="match status" value="1"/>
</dbReference>
<dbReference type="Gene3D" id="3.40.190.80">
    <property type="match status" value="1"/>
</dbReference>
<feature type="binding site" evidence="1">
    <location>
        <position position="80"/>
    </location>
    <ligand>
        <name>Mg(2+)</name>
        <dbReference type="ChEBI" id="CHEBI:18420"/>
        <label>1</label>
        <note>catalytic</note>
    </ligand>
</feature>
<evidence type="ECO:0000313" key="2">
    <source>
        <dbReference type="EMBL" id="SNT13690.1"/>
    </source>
</evidence>
<evidence type="ECO:0000313" key="3">
    <source>
        <dbReference type="Proteomes" id="UP000198362"/>
    </source>
</evidence>
<keyword evidence="1" id="KW-0479">Metal-binding</keyword>